<keyword evidence="2" id="KW-1185">Reference proteome</keyword>
<dbReference type="AlphaFoldDB" id="A0A3N6M8N6"/>
<gene>
    <name evidence="1" type="ORF">EA472_12755</name>
</gene>
<proteinExistence type="predicted"/>
<sequence length="59" mass="6663">MRIDIGFPGRNVRWSIDPSSDLAHDFEAGIDDRSKTALSRRAQRDRIAPVFTRIFSSGT</sequence>
<dbReference type="EMBL" id="REFZ01000007">
    <property type="protein sequence ID" value="RQH00074.1"/>
    <property type="molecule type" value="Genomic_DNA"/>
</dbReference>
<evidence type="ECO:0000313" key="2">
    <source>
        <dbReference type="Proteomes" id="UP000281431"/>
    </source>
</evidence>
<evidence type="ECO:0000313" key="1">
    <source>
        <dbReference type="EMBL" id="RQH00074.1"/>
    </source>
</evidence>
<name>A0A3N6M8N6_NATCH</name>
<organism evidence="1 2">
    <name type="scientific">Natrarchaeobius chitinivorans</name>
    <dbReference type="NCBI Taxonomy" id="1679083"/>
    <lineage>
        <taxon>Archaea</taxon>
        <taxon>Methanobacteriati</taxon>
        <taxon>Methanobacteriota</taxon>
        <taxon>Stenosarchaea group</taxon>
        <taxon>Halobacteria</taxon>
        <taxon>Halobacteriales</taxon>
        <taxon>Natrialbaceae</taxon>
        <taxon>Natrarchaeobius</taxon>
    </lineage>
</organism>
<protein>
    <submittedName>
        <fullName evidence="1">Uncharacterized protein</fullName>
    </submittedName>
</protein>
<comment type="caution">
    <text evidence="1">The sequence shown here is derived from an EMBL/GenBank/DDBJ whole genome shotgun (WGS) entry which is preliminary data.</text>
</comment>
<accession>A0A3N6M8N6</accession>
<reference evidence="1 2" key="1">
    <citation type="submission" date="2018-10" db="EMBL/GenBank/DDBJ databases">
        <title>Natrarchaeobius chitinivorans gen. nov., sp. nov., and Natrarchaeobius haloalkaliphilus sp. nov., alkaliphilic, chitin-utilizing haloarchaea from hypersaline alkaline lakes.</title>
        <authorList>
            <person name="Sorokin D.Y."/>
            <person name="Elcheninov A.G."/>
            <person name="Kostrikina N.A."/>
            <person name="Bale N.J."/>
            <person name="Sinninghe Damste J.S."/>
            <person name="Khijniak T.V."/>
            <person name="Kublanov I.V."/>
            <person name="Toshchakov S.V."/>
        </authorList>
    </citation>
    <scope>NUCLEOTIDE SEQUENCE [LARGE SCALE GENOMIC DNA]</scope>
    <source>
        <strain evidence="1 2">AArcht7</strain>
    </source>
</reference>
<dbReference type="Proteomes" id="UP000281431">
    <property type="component" value="Unassembled WGS sequence"/>
</dbReference>